<comment type="caution">
    <text evidence="1">The sequence shown here is derived from an EMBL/GenBank/DDBJ whole genome shotgun (WGS) entry which is preliminary data.</text>
</comment>
<gene>
    <name evidence="1" type="ORF">Bhyg_04088</name>
</gene>
<sequence>MGVRFNESLLIHAIPYHDQMTGKCCLSIQTFQPGARYIESTLIQFITYVCKASLEAFQPYDFISSVSINSEQTSRVNSFLVIACHFCYKARQVGPSFDLN</sequence>
<evidence type="ECO:0000313" key="2">
    <source>
        <dbReference type="Proteomes" id="UP001151699"/>
    </source>
</evidence>
<dbReference type="Proteomes" id="UP001151699">
    <property type="component" value="Chromosome A"/>
</dbReference>
<name>A0A9Q0NG19_9DIPT</name>
<protein>
    <submittedName>
        <fullName evidence="1">Uncharacterized protein</fullName>
    </submittedName>
</protein>
<dbReference type="EMBL" id="WJQU01000001">
    <property type="protein sequence ID" value="KAJ6648856.1"/>
    <property type="molecule type" value="Genomic_DNA"/>
</dbReference>
<keyword evidence="2" id="KW-1185">Reference proteome</keyword>
<dbReference type="AlphaFoldDB" id="A0A9Q0NG19"/>
<accession>A0A9Q0NG19</accession>
<reference evidence="1" key="1">
    <citation type="submission" date="2022-07" db="EMBL/GenBank/DDBJ databases">
        <authorList>
            <person name="Trinca V."/>
            <person name="Uliana J.V.C."/>
            <person name="Torres T.T."/>
            <person name="Ward R.J."/>
            <person name="Monesi N."/>
        </authorList>
    </citation>
    <scope>NUCLEOTIDE SEQUENCE</scope>
    <source>
        <strain evidence="1">HSMRA1968</strain>
        <tissue evidence="1">Whole embryos</tissue>
    </source>
</reference>
<proteinExistence type="predicted"/>
<organism evidence="1 2">
    <name type="scientific">Pseudolycoriella hygida</name>
    <dbReference type="NCBI Taxonomy" id="35572"/>
    <lineage>
        <taxon>Eukaryota</taxon>
        <taxon>Metazoa</taxon>
        <taxon>Ecdysozoa</taxon>
        <taxon>Arthropoda</taxon>
        <taxon>Hexapoda</taxon>
        <taxon>Insecta</taxon>
        <taxon>Pterygota</taxon>
        <taxon>Neoptera</taxon>
        <taxon>Endopterygota</taxon>
        <taxon>Diptera</taxon>
        <taxon>Nematocera</taxon>
        <taxon>Sciaroidea</taxon>
        <taxon>Sciaridae</taxon>
        <taxon>Pseudolycoriella</taxon>
    </lineage>
</organism>
<evidence type="ECO:0000313" key="1">
    <source>
        <dbReference type="EMBL" id="KAJ6648856.1"/>
    </source>
</evidence>